<reference evidence="3 4" key="1">
    <citation type="submission" date="2017-12" db="EMBL/GenBank/DDBJ databases">
        <title>Sequencing, de novo assembly and annotation of complete genome of a new Thraustochytrid species, strain FCC1311.</title>
        <authorList>
            <person name="Sedici K."/>
            <person name="Godart F."/>
            <person name="Aiese Cigliano R."/>
            <person name="Sanseverino W."/>
            <person name="Barakat M."/>
            <person name="Ortet P."/>
            <person name="Marechal E."/>
            <person name="Cagnac O."/>
            <person name="Amato A."/>
        </authorList>
    </citation>
    <scope>NUCLEOTIDE SEQUENCE [LARGE SCALE GENOMIC DNA]</scope>
</reference>
<dbReference type="GO" id="GO:0051301">
    <property type="term" value="P:cell division"/>
    <property type="evidence" value="ECO:0007669"/>
    <property type="project" value="UniProtKB-KW"/>
</dbReference>
<feature type="region of interest" description="Disordered" evidence="2">
    <location>
        <begin position="466"/>
        <end position="486"/>
    </location>
</feature>
<organism evidence="3 4">
    <name type="scientific">Hondaea fermentalgiana</name>
    <dbReference type="NCBI Taxonomy" id="2315210"/>
    <lineage>
        <taxon>Eukaryota</taxon>
        <taxon>Sar</taxon>
        <taxon>Stramenopiles</taxon>
        <taxon>Bigyra</taxon>
        <taxon>Labyrinthulomycetes</taxon>
        <taxon>Thraustochytrida</taxon>
        <taxon>Thraustochytriidae</taxon>
        <taxon>Hondaea</taxon>
    </lineage>
</organism>
<keyword evidence="3" id="KW-0131">Cell cycle</keyword>
<accession>A0A2R5GHT2</accession>
<proteinExistence type="inferred from homology"/>
<feature type="compositionally biased region" description="Polar residues" evidence="2">
    <location>
        <begin position="466"/>
        <end position="479"/>
    </location>
</feature>
<dbReference type="Pfam" id="PF07065">
    <property type="entry name" value="D123"/>
    <property type="match status" value="1"/>
</dbReference>
<feature type="region of interest" description="Disordered" evidence="2">
    <location>
        <begin position="404"/>
        <end position="426"/>
    </location>
</feature>
<gene>
    <name evidence="3" type="ORF">FCC1311_066612</name>
</gene>
<evidence type="ECO:0000256" key="2">
    <source>
        <dbReference type="SAM" id="MobiDB-lite"/>
    </source>
</evidence>
<dbReference type="GO" id="GO:0005737">
    <property type="term" value="C:cytoplasm"/>
    <property type="evidence" value="ECO:0007669"/>
    <property type="project" value="TreeGrafter"/>
</dbReference>
<dbReference type="PANTHER" id="PTHR15323:SF6">
    <property type="entry name" value="CELL DIVISION CYCLE PROTEIN 123 HOMOLOG"/>
    <property type="match status" value="1"/>
</dbReference>
<dbReference type="PANTHER" id="PTHR15323">
    <property type="entry name" value="D123 PROTEIN"/>
    <property type="match status" value="1"/>
</dbReference>
<evidence type="ECO:0000256" key="1">
    <source>
        <dbReference type="ARBA" id="ARBA00011047"/>
    </source>
</evidence>
<name>A0A2R5GHT2_9STRA</name>
<comment type="caution">
    <text evidence="3">The sequence shown here is derived from an EMBL/GenBank/DDBJ whole genome shotgun (WGS) entry which is preliminary data.</text>
</comment>
<keyword evidence="4" id="KW-1185">Reference proteome</keyword>
<dbReference type="EMBL" id="BEYU01000076">
    <property type="protein sequence ID" value="GBG30442.1"/>
    <property type="molecule type" value="Genomic_DNA"/>
</dbReference>
<dbReference type="OrthoDB" id="360540at2759"/>
<evidence type="ECO:0000313" key="4">
    <source>
        <dbReference type="Proteomes" id="UP000241890"/>
    </source>
</evidence>
<comment type="similarity">
    <text evidence="1">Belongs to the CDC123 family.</text>
</comment>
<dbReference type="InterPro" id="IPR009772">
    <property type="entry name" value="CDC123"/>
</dbReference>
<dbReference type="Proteomes" id="UP000241890">
    <property type="component" value="Unassembled WGS sequence"/>
</dbReference>
<dbReference type="AlphaFoldDB" id="A0A2R5GHT2"/>
<sequence length="486" mass="54008">MEGAEAKASPLSAPAGANVACNETMEKTARQGDENQQQAAQQGWVLRLDRADVDRAAFDAWYPIFSRRKGDKTSKQHTIRSLILPIDDDFLAYLNQDGVVLPTVPEGMDLAVADPRYVVPAPEDTYDNFGDVDWETDSSADELDDAQAPCFQALEASLRDALDELKGEAFVKLRWTSPQDASWVCGSLRCSTPGHVFLLLKSSDFIRHDLDHVYDNCWDANDANDANGVKTDTNANADAKAADANADTAADGVQSGQSAAGNLRLVLRRWSHLNRAMEFRCFIYGHELIAIAQRHPHDFYAYLQEGEPFRAKVLDAITSFFDSAQVPDLYPAPNFVMDVYVDREERVWIVDFGPLATFVPEAEISSSSPNVDSIMRCSQSLVSVPPHELLSWQDLRRLISVAERQQETSAETDEHAEANDTDQFPEFRVVTSRREAESSRDVKRSHCVPIELVNGQLTPDIVKQAQDQLEAMSTKSKTSPPEAPKE</sequence>
<dbReference type="InParanoid" id="A0A2R5GHT2"/>
<evidence type="ECO:0000313" key="3">
    <source>
        <dbReference type="EMBL" id="GBG30442.1"/>
    </source>
</evidence>
<protein>
    <submittedName>
        <fullName evidence="3">Cell division cycle protein 123-like</fullName>
    </submittedName>
</protein>
<keyword evidence="3" id="KW-0132">Cell division</keyword>